<dbReference type="BioCyc" id="PMAR862515-HMP:GMOO-938-MONOMER"/>
<keyword evidence="1" id="KW-1133">Transmembrane helix</keyword>
<sequence>MKEKGIFPFSATLDKSYQIILLFPQILLCTSQLPLFLFRSVFLSPFRAILHK</sequence>
<dbReference type="Proteomes" id="UP000004394">
    <property type="component" value="Unassembled WGS sequence"/>
</dbReference>
<accession>E0NRX2</accession>
<dbReference type="STRING" id="862515.HMPREF0658_0923"/>
<evidence type="ECO:0000313" key="3">
    <source>
        <dbReference type="Proteomes" id="UP000004394"/>
    </source>
</evidence>
<comment type="caution">
    <text evidence="2">The sequence shown here is derived from an EMBL/GenBank/DDBJ whole genome shotgun (WGS) entry which is preliminary data.</text>
</comment>
<dbReference type="HOGENOM" id="CLU_3083211_0_0_10"/>
<proteinExistence type="predicted"/>
<dbReference type="EMBL" id="AEEI01000028">
    <property type="protein sequence ID" value="EFM02156.1"/>
    <property type="molecule type" value="Genomic_DNA"/>
</dbReference>
<feature type="transmembrane region" description="Helical" evidence="1">
    <location>
        <begin position="20"/>
        <end position="42"/>
    </location>
</feature>
<protein>
    <submittedName>
        <fullName evidence="2">Uncharacterized protein</fullName>
    </submittedName>
</protein>
<evidence type="ECO:0000256" key="1">
    <source>
        <dbReference type="SAM" id="Phobius"/>
    </source>
</evidence>
<name>E0NRX2_9BACT</name>
<organism evidence="2 3">
    <name type="scientific">Hoylesella marshii DSM 16973 = JCM 13450</name>
    <dbReference type="NCBI Taxonomy" id="862515"/>
    <lineage>
        <taxon>Bacteria</taxon>
        <taxon>Pseudomonadati</taxon>
        <taxon>Bacteroidota</taxon>
        <taxon>Bacteroidia</taxon>
        <taxon>Bacteroidales</taxon>
        <taxon>Prevotellaceae</taxon>
        <taxon>Hoylesella</taxon>
    </lineage>
</organism>
<dbReference type="AlphaFoldDB" id="E0NRX2"/>
<gene>
    <name evidence="2" type="ORF">HMPREF0658_0923</name>
</gene>
<keyword evidence="3" id="KW-1185">Reference proteome</keyword>
<evidence type="ECO:0000313" key="2">
    <source>
        <dbReference type="EMBL" id="EFM02156.1"/>
    </source>
</evidence>
<keyword evidence="1" id="KW-0472">Membrane</keyword>
<keyword evidence="1" id="KW-0812">Transmembrane</keyword>
<reference evidence="2" key="1">
    <citation type="submission" date="2010-07" db="EMBL/GenBank/DDBJ databases">
        <authorList>
            <person name="Muzny D."/>
            <person name="Qin X."/>
            <person name="Deng J."/>
            <person name="Jiang H."/>
            <person name="Liu Y."/>
            <person name="Qu J."/>
            <person name="Song X.-Z."/>
            <person name="Zhang L."/>
            <person name="Thornton R."/>
            <person name="Coyle M."/>
            <person name="Francisco L."/>
            <person name="Jackson L."/>
            <person name="Javaid M."/>
            <person name="Korchina V."/>
            <person name="Kovar C."/>
            <person name="Mata R."/>
            <person name="Mathew T."/>
            <person name="Ngo R."/>
            <person name="Nguyen L."/>
            <person name="Nguyen N."/>
            <person name="Okwuonu G."/>
            <person name="Ongeri F."/>
            <person name="Pham C."/>
            <person name="Simmons D."/>
            <person name="Wilczek-Boney K."/>
            <person name="Hale W."/>
            <person name="Jakkamsetti A."/>
            <person name="Pham P."/>
            <person name="Ruth R."/>
            <person name="San Lucas F."/>
            <person name="Warren J."/>
            <person name="Zhang J."/>
            <person name="Zhao Z."/>
            <person name="Zhou C."/>
            <person name="Zhu D."/>
            <person name="Lee S."/>
            <person name="Bess C."/>
            <person name="Blankenburg K."/>
            <person name="Forbes L."/>
            <person name="Fu Q."/>
            <person name="Gubbala S."/>
            <person name="Hirani K."/>
            <person name="Jayaseelan J.C."/>
            <person name="Lara F."/>
            <person name="Munidasa M."/>
            <person name="Palculict T."/>
            <person name="Patil S."/>
            <person name="Pu L.-L."/>
            <person name="Saada N."/>
            <person name="Tang L."/>
            <person name="Weissenberger G."/>
            <person name="Zhu Y."/>
            <person name="Hemphill L."/>
            <person name="Shang Y."/>
            <person name="Youmans B."/>
            <person name="Ayvaz T."/>
            <person name="Ross M."/>
            <person name="Santibanez J."/>
            <person name="Aqrawi P."/>
            <person name="Gross S."/>
            <person name="Joshi V."/>
            <person name="Fowler G."/>
            <person name="Nazareth L."/>
            <person name="Reid J."/>
            <person name="Worley K."/>
            <person name="Petrosino J."/>
            <person name="Highlander S."/>
            <person name="Gibbs R."/>
        </authorList>
    </citation>
    <scope>NUCLEOTIDE SEQUENCE [LARGE SCALE GENOMIC DNA]</scope>
    <source>
        <strain evidence="2">DSM 16973</strain>
    </source>
</reference>